<dbReference type="PROSITE" id="PS51190">
    <property type="entry name" value="FATC"/>
    <property type="match status" value="1"/>
</dbReference>
<gene>
    <name evidence="3" type="ORF">RMAR1173_LOCUS7925</name>
</gene>
<dbReference type="GO" id="GO:0005634">
    <property type="term" value="C:nucleus"/>
    <property type="evidence" value="ECO:0007669"/>
    <property type="project" value="TreeGrafter"/>
</dbReference>
<proteinExistence type="predicted"/>
<reference evidence="3" key="1">
    <citation type="submission" date="2021-01" db="EMBL/GenBank/DDBJ databases">
        <authorList>
            <person name="Corre E."/>
            <person name="Pelletier E."/>
            <person name="Niang G."/>
            <person name="Scheremetjew M."/>
            <person name="Finn R."/>
            <person name="Kale V."/>
            <person name="Holt S."/>
            <person name="Cochrane G."/>
            <person name="Meng A."/>
            <person name="Brown T."/>
            <person name="Cohen L."/>
        </authorList>
    </citation>
    <scope>NUCLEOTIDE SEQUENCE</scope>
    <source>
        <strain evidence="3">CCMP1243</strain>
    </source>
</reference>
<feature type="domain" description="FATC" evidence="2">
    <location>
        <begin position="77"/>
        <end position="109"/>
    </location>
</feature>
<evidence type="ECO:0000313" key="3">
    <source>
        <dbReference type="EMBL" id="CAD9680473.1"/>
    </source>
</evidence>
<dbReference type="EMBL" id="HBHJ01012139">
    <property type="protein sequence ID" value="CAD9680473.1"/>
    <property type="molecule type" value="Transcribed_RNA"/>
</dbReference>
<evidence type="ECO:0000256" key="1">
    <source>
        <dbReference type="SAM" id="MobiDB-lite"/>
    </source>
</evidence>
<dbReference type="InterPro" id="IPR050517">
    <property type="entry name" value="DDR_Repair_Kinase"/>
</dbReference>
<dbReference type="InterPro" id="IPR003152">
    <property type="entry name" value="FATC_dom"/>
</dbReference>
<dbReference type="PANTHER" id="PTHR11139">
    <property type="entry name" value="ATAXIA TELANGIECTASIA MUTATED ATM -RELATED"/>
    <property type="match status" value="1"/>
</dbReference>
<feature type="region of interest" description="Disordered" evidence="1">
    <location>
        <begin position="1"/>
        <end position="25"/>
    </location>
</feature>
<dbReference type="GO" id="GO:0004674">
    <property type="term" value="F:protein serine/threonine kinase activity"/>
    <property type="evidence" value="ECO:0007669"/>
    <property type="project" value="TreeGrafter"/>
</dbReference>
<dbReference type="Pfam" id="PF02260">
    <property type="entry name" value="FATC"/>
    <property type="match status" value="1"/>
</dbReference>
<organism evidence="3">
    <name type="scientific">Rhizochromulina marina</name>
    <dbReference type="NCBI Taxonomy" id="1034831"/>
    <lineage>
        <taxon>Eukaryota</taxon>
        <taxon>Sar</taxon>
        <taxon>Stramenopiles</taxon>
        <taxon>Ochrophyta</taxon>
        <taxon>Dictyochophyceae</taxon>
        <taxon>Rhizochromulinales</taxon>
        <taxon>Rhizochromulina</taxon>
    </lineage>
</organism>
<sequence length="109" mass="12299">MRAARDSAQALQLQKQRSNDEERNSQALEVLARVQCRLQGHLAKPDLLADAFTGREATHKIGHEEPATANHRSSGTTDLTIKEHVSWMIKQATNPDHLCLMYEGWAPWL</sequence>
<evidence type="ECO:0000259" key="2">
    <source>
        <dbReference type="PROSITE" id="PS51190"/>
    </source>
</evidence>
<name>A0A7S2RTQ2_9STRA</name>
<accession>A0A7S2RTQ2</accession>
<dbReference type="SMART" id="SM01343">
    <property type="entry name" value="FATC"/>
    <property type="match status" value="1"/>
</dbReference>
<protein>
    <recommendedName>
        <fullName evidence="2">FATC domain-containing protein</fullName>
    </recommendedName>
</protein>
<dbReference type="AlphaFoldDB" id="A0A7S2RTQ2"/>